<reference evidence="1 2" key="1">
    <citation type="submission" date="2014-10" db="EMBL/GenBank/DDBJ databases">
        <title>Draft genome of the hookworm Ancylostoma caninum.</title>
        <authorList>
            <person name="Mitreva M."/>
        </authorList>
    </citation>
    <scope>NUCLEOTIDE SEQUENCE [LARGE SCALE GENOMIC DNA]</scope>
    <source>
        <strain evidence="1 2">Baltimore</strain>
    </source>
</reference>
<comment type="caution">
    <text evidence="1">The sequence shown here is derived from an EMBL/GenBank/DDBJ whole genome shotgun (WGS) entry which is preliminary data.</text>
</comment>
<name>A0A368FGM7_ANCCA</name>
<protein>
    <submittedName>
        <fullName evidence="1">Uncharacterized protein</fullName>
    </submittedName>
</protein>
<dbReference type="AlphaFoldDB" id="A0A368FGM7"/>
<dbReference type="Proteomes" id="UP000252519">
    <property type="component" value="Unassembled WGS sequence"/>
</dbReference>
<gene>
    <name evidence="1" type="ORF">ANCCAN_24214</name>
</gene>
<evidence type="ECO:0000313" key="2">
    <source>
        <dbReference type="Proteomes" id="UP000252519"/>
    </source>
</evidence>
<keyword evidence="2" id="KW-1185">Reference proteome</keyword>
<proteinExistence type="predicted"/>
<organism evidence="1 2">
    <name type="scientific">Ancylostoma caninum</name>
    <name type="common">Dog hookworm</name>
    <dbReference type="NCBI Taxonomy" id="29170"/>
    <lineage>
        <taxon>Eukaryota</taxon>
        <taxon>Metazoa</taxon>
        <taxon>Ecdysozoa</taxon>
        <taxon>Nematoda</taxon>
        <taxon>Chromadorea</taxon>
        <taxon>Rhabditida</taxon>
        <taxon>Rhabditina</taxon>
        <taxon>Rhabditomorpha</taxon>
        <taxon>Strongyloidea</taxon>
        <taxon>Ancylostomatidae</taxon>
        <taxon>Ancylostomatinae</taxon>
        <taxon>Ancylostoma</taxon>
    </lineage>
</organism>
<sequence>MGCPKYSQCDSGFTKLRSQLSKEELNLLL</sequence>
<accession>A0A368FGM7</accession>
<dbReference type="EMBL" id="JOJR01001695">
    <property type="protein sequence ID" value="RCN30020.1"/>
    <property type="molecule type" value="Genomic_DNA"/>
</dbReference>
<evidence type="ECO:0000313" key="1">
    <source>
        <dbReference type="EMBL" id="RCN30020.1"/>
    </source>
</evidence>